<feature type="repeat" description="WD" evidence="15">
    <location>
        <begin position="265"/>
        <end position="307"/>
    </location>
</feature>
<dbReference type="FunFam" id="2.130.10.10:FF:000193">
    <property type="entry name" value="Protein transport protein SEC31, putative"/>
    <property type="match status" value="1"/>
</dbReference>
<feature type="domain" description="Sec16 Sec23-binding" evidence="17">
    <location>
        <begin position="586"/>
        <end position="828"/>
    </location>
</feature>
<dbReference type="InterPro" id="IPR015943">
    <property type="entry name" value="WD40/YVTN_repeat-like_dom_sf"/>
</dbReference>
<keyword evidence="10" id="KW-0931">ER-Golgi transport</keyword>
<dbReference type="InterPro" id="IPR024298">
    <property type="entry name" value="Sec16_Sec23-bd"/>
</dbReference>
<dbReference type="GO" id="GO:0015031">
    <property type="term" value="P:protein transport"/>
    <property type="evidence" value="ECO:0007669"/>
    <property type="project" value="UniProtKB-KW"/>
</dbReference>
<dbReference type="PROSITE" id="PS50294">
    <property type="entry name" value="WD_REPEATS_REGION"/>
    <property type="match status" value="1"/>
</dbReference>
<reference evidence="18 19" key="1">
    <citation type="journal article" date="2011" name="J. Gen. Appl. Microbiol.">
        <title>Draft genome sequencing of the enigmatic yeast Saitoella complicata.</title>
        <authorList>
            <person name="Nishida H."/>
            <person name="Hamamoto M."/>
            <person name="Sugiyama J."/>
        </authorList>
    </citation>
    <scope>NUCLEOTIDE SEQUENCE [LARGE SCALE GENOMIC DNA]</scope>
    <source>
        <strain evidence="18 19">NRRL Y-17804</strain>
    </source>
</reference>
<evidence type="ECO:0000256" key="16">
    <source>
        <dbReference type="SAM" id="MobiDB-lite"/>
    </source>
</evidence>
<evidence type="ECO:0000256" key="2">
    <source>
        <dbReference type="ARBA" id="ARBA00004397"/>
    </source>
</evidence>
<dbReference type="GO" id="GO:0007029">
    <property type="term" value="P:endoplasmic reticulum organization"/>
    <property type="evidence" value="ECO:0007669"/>
    <property type="project" value="TreeGrafter"/>
</dbReference>
<dbReference type="Gene3D" id="1.25.40.1030">
    <property type="match status" value="1"/>
</dbReference>
<evidence type="ECO:0000256" key="8">
    <source>
        <dbReference type="ARBA" id="ARBA00022737"/>
    </source>
</evidence>
<dbReference type="Proteomes" id="UP000033140">
    <property type="component" value="Unassembled WGS sequence"/>
</dbReference>
<evidence type="ECO:0000256" key="13">
    <source>
        <dbReference type="ARBA" id="ARBA00023329"/>
    </source>
</evidence>
<dbReference type="Gene3D" id="1.20.940.10">
    <property type="entry name" value="Functional domain of the splicing factor Prp18"/>
    <property type="match status" value="1"/>
</dbReference>
<evidence type="ECO:0000256" key="12">
    <source>
        <dbReference type="ARBA" id="ARBA00023136"/>
    </source>
</evidence>
<evidence type="ECO:0000256" key="9">
    <source>
        <dbReference type="ARBA" id="ARBA00022824"/>
    </source>
</evidence>
<evidence type="ECO:0000259" key="17">
    <source>
        <dbReference type="Pfam" id="PF12931"/>
    </source>
</evidence>
<keyword evidence="9" id="KW-0256">Endoplasmic reticulum</keyword>
<feature type="compositionally biased region" description="Low complexity" evidence="16">
    <location>
        <begin position="1095"/>
        <end position="1131"/>
    </location>
</feature>
<organism evidence="18 19">
    <name type="scientific">Saitoella complicata (strain BCRC 22490 / CBS 7301 / JCM 7358 / NBRC 10748 / NRRL Y-17804)</name>
    <dbReference type="NCBI Taxonomy" id="698492"/>
    <lineage>
        <taxon>Eukaryota</taxon>
        <taxon>Fungi</taxon>
        <taxon>Dikarya</taxon>
        <taxon>Ascomycota</taxon>
        <taxon>Taphrinomycotina</taxon>
        <taxon>Taphrinomycotina incertae sedis</taxon>
        <taxon>Saitoella</taxon>
    </lineage>
</organism>
<feature type="compositionally biased region" description="Pro residues" evidence="16">
    <location>
        <begin position="1146"/>
        <end position="1168"/>
    </location>
</feature>
<feature type="compositionally biased region" description="Pro residues" evidence="16">
    <location>
        <begin position="991"/>
        <end position="1007"/>
    </location>
</feature>
<keyword evidence="11" id="KW-0653">Protein transport</keyword>
<dbReference type="Gene3D" id="2.130.10.10">
    <property type="entry name" value="YVTN repeat-like/Quinoprotein amine dehydrogenase"/>
    <property type="match status" value="1"/>
</dbReference>
<dbReference type="GO" id="GO:0005789">
    <property type="term" value="C:endoplasmic reticulum membrane"/>
    <property type="evidence" value="ECO:0007669"/>
    <property type="project" value="UniProtKB-SubCell"/>
</dbReference>
<dbReference type="InterPro" id="IPR001680">
    <property type="entry name" value="WD40_rpt"/>
</dbReference>
<keyword evidence="12" id="KW-0472">Membrane</keyword>
<dbReference type="Pfam" id="PF00400">
    <property type="entry name" value="WD40"/>
    <property type="match status" value="1"/>
</dbReference>
<keyword evidence="8" id="KW-0677">Repeat</keyword>
<comment type="subcellular location">
    <subcellularLocation>
        <location evidence="1">Cytoplasmic vesicle</location>
        <location evidence="1">COPII-coated vesicle membrane</location>
        <topology evidence="1">Peripheral membrane protein</topology>
        <orientation evidence="1">Cytoplasmic side</orientation>
    </subcellularLocation>
    <subcellularLocation>
        <location evidence="2">Endoplasmic reticulum membrane</location>
        <topology evidence="2">Peripheral membrane protein</topology>
        <orientation evidence="2">Cytoplasmic side</orientation>
    </subcellularLocation>
</comment>
<comment type="function">
    <text evidence="14">Component of the coat protein complex II (COPII) which promotes the formation of transport vesicles from the endoplasmic reticulum (ER). The coat has two main functions, the physical deformation of the endoplasmic reticulum membrane into vesicles and the selection of cargo molecules.</text>
</comment>
<feature type="compositionally biased region" description="Low complexity" evidence="16">
    <location>
        <begin position="1169"/>
        <end position="1179"/>
    </location>
</feature>
<protein>
    <recommendedName>
        <fullName evidence="5">Protein transport protein SEC31</fullName>
    </recommendedName>
    <alternativeName>
        <fullName evidence="4">Protein transport protein sec31</fullName>
    </alternativeName>
</protein>
<keyword evidence="19" id="KW-1185">Reference proteome</keyword>
<feature type="region of interest" description="Disordered" evidence="16">
    <location>
        <begin position="892"/>
        <end position="1216"/>
    </location>
</feature>
<evidence type="ECO:0000256" key="5">
    <source>
        <dbReference type="ARBA" id="ARBA00021236"/>
    </source>
</evidence>
<dbReference type="RefSeq" id="XP_019021827.1">
    <property type="nucleotide sequence ID" value="XM_019167027.1"/>
</dbReference>
<evidence type="ECO:0000256" key="1">
    <source>
        <dbReference type="ARBA" id="ARBA00004299"/>
    </source>
</evidence>
<gene>
    <name evidence="18" type="ORF">G7K_2164-t1</name>
</gene>
<dbReference type="GO" id="GO:0030127">
    <property type="term" value="C:COPII vesicle coat"/>
    <property type="evidence" value="ECO:0007669"/>
    <property type="project" value="TreeGrafter"/>
</dbReference>
<dbReference type="PANTHER" id="PTHR13923">
    <property type="entry name" value="SEC31-RELATED PROTEIN"/>
    <property type="match status" value="1"/>
</dbReference>
<evidence type="ECO:0000313" key="18">
    <source>
        <dbReference type="EMBL" id="GAO47972.1"/>
    </source>
</evidence>
<feature type="repeat" description="WD" evidence="15">
    <location>
        <begin position="120"/>
        <end position="162"/>
    </location>
</feature>
<comment type="similarity">
    <text evidence="3">Belongs to the WD repeat SEC31 family.</text>
</comment>
<dbReference type="GO" id="GO:0070971">
    <property type="term" value="C:endoplasmic reticulum exit site"/>
    <property type="evidence" value="ECO:0007669"/>
    <property type="project" value="TreeGrafter"/>
</dbReference>
<evidence type="ECO:0000256" key="15">
    <source>
        <dbReference type="PROSITE-ProRule" id="PRU00221"/>
    </source>
</evidence>
<proteinExistence type="inferred from homology"/>
<keyword evidence="13" id="KW-0968">Cytoplasmic vesicle</keyword>
<evidence type="ECO:0000256" key="11">
    <source>
        <dbReference type="ARBA" id="ARBA00022927"/>
    </source>
</evidence>
<feature type="compositionally biased region" description="Pro residues" evidence="16">
    <location>
        <begin position="919"/>
        <end position="943"/>
    </location>
</feature>
<dbReference type="EMBL" id="BACD03000012">
    <property type="protein sequence ID" value="GAO47972.1"/>
    <property type="molecule type" value="Genomic_DNA"/>
</dbReference>
<dbReference type="GO" id="GO:0090110">
    <property type="term" value="P:COPII-coated vesicle cargo loading"/>
    <property type="evidence" value="ECO:0007669"/>
    <property type="project" value="TreeGrafter"/>
</dbReference>
<accession>A0A0E9NDP6</accession>
<feature type="compositionally biased region" description="Polar residues" evidence="16">
    <location>
        <begin position="892"/>
        <end position="904"/>
    </location>
</feature>
<reference evidence="18 19" key="3">
    <citation type="journal article" date="2015" name="Genome Announc.">
        <title>Draft Genome Sequence of the Archiascomycetous Yeast Saitoella complicata.</title>
        <authorList>
            <person name="Yamauchi K."/>
            <person name="Kondo S."/>
            <person name="Hamamoto M."/>
            <person name="Takahashi Y."/>
            <person name="Ogura Y."/>
            <person name="Hayashi T."/>
            <person name="Nishida H."/>
        </authorList>
    </citation>
    <scope>NUCLEOTIDE SEQUENCE [LARGE SCALE GENOMIC DNA]</scope>
    <source>
        <strain evidence="18 19">NRRL Y-17804</strain>
    </source>
</reference>
<evidence type="ECO:0000256" key="3">
    <source>
        <dbReference type="ARBA" id="ARBA00009358"/>
    </source>
</evidence>
<dbReference type="GO" id="GO:0005198">
    <property type="term" value="F:structural molecule activity"/>
    <property type="evidence" value="ECO:0007669"/>
    <property type="project" value="TreeGrafter"/>
</dbReference>
<sequence>MLLKQVPRTATFAWSPTTGLPLLASGTVAGAVDADFSNTTELEIWDLNLLDQSQEAFELKSSSGKVSTDARFYDLAWGNVNNERPKGVLAGAMENGALDLWDPSAILDGKTSEEALIMRNTTHTGAIRSLEFNPFQPNLLATAGAKAEIYVWDLANPTKPYAPGGKPSRMDEVESIAWNQQVAHILATGGNTGYTTVWDLKLKRELLHLHYPGTSGGFSSGKRGISSVVWHPENATKLITASEDDQNPVILMWDLRNANAPEKILSGHEKGVLSLSWSKQDSDILLSCGKDNKTLCWNPNSGEMLGEVYNSVNWHFETRFNPKNPDLFADASFDGKISVHSLQNTMPRDQKSAAEIAASKPSGADFFNMPTYSDPNAASSFTLKQAPKWLRRKTGATFGFGGKLVTFGSKSKSVKVTQVLTESSLSEDVAKFQEELAKEDLSALCETRLENAGDAEKQNWRVLKALFEKDTRQRLIEYLGFKKDEIEKELEGKFGKLSVEETEEPTEDEKAESADTIAEPAVPGVEPVPLKKTHNKRMSMLFSGDSANGADFFGQLSSQAETKPKAEGTRPFEIFSEKDTETDKLITKAVLLGQFEKAVEICLKEERLSDAFMLAMCGDEKCRKRVQTVYLQKRIAKGAASYLRLISSSVIDKDLNDVASNADLKGWKEVMVVLCTYAAEEDFSSLCELLGERLQQAGQTKEAAFCYLAGAKLEKVVGIWLDEYKEEETAALEKAKSDNDAGVSPFSVHAKALQRFIEKVTIFRKAAKYDDTDISAVANWKLESLYEKYVEYADIMASQGSLETAQKYLDLLPTAYSTTAQLKERINKNLKLVAAPAATQGYRPAAAQPAAPSFYNPTASANPYQAAAPSIPSIITPMGAPQPALNPYAPQQGYSASAAPQQPSYFGGDQATGNYVPAFPQPVMPGPPNPVASPSTPVMPPPSQAKKMDGWNDAPVLPMPARRTPAPIPSPAPAFSPFSGQTAPAPGQPGVAPPPRGPSAAPLPPPKTNAKPPQRVTLPPQAQPGSAAMTPAVQGPPPTGAYAPNPAQSPRMPASSPYAPAGAVNPGAPISVPPPRVIAPPPQANPYAPPPQAAAPPQTSAYAPVPQQNAPAATSPYAPAATTAPPVNPYALPSMGARMPGLSGPSAPPQAAAPPAAIPPPPQGPPRQAPAQSSQTAAALQRLPTPAQSPPAGQYAQLAQPAASKAPKYPAGDRTHIAPANKPIFDILNAEMQKIKAQAPPQFKRPVQDTEKRLNIFFDLVNNDDETLSKELLGEMLKLAQHVSRRDWSEAAAIQLELLTNRTQECGVWMVGVKRLLDMGRSLPA</sequence>
<evidence type="ECO:0000256" key="10">
    <source>
        <dbReference type="ARBA" id="ARBA00022892"/>
    </source>
</evidence>
<feature type="compositionally biased region" description="Low complexity" evidence="16">
    <location>
        <begin position="975"/>
        <end position="990"/>
    </location>
</feature>
<evidence type="ECO:0000256" key="6">
    <source>
        <dbReference type="ARBA" id="ARBA00022448"/>
    </source>
</evidence>
<keyword evidence="7 15" id="KW-0853">WD repeat</keyword>
<dbReference type="SMART" id="SM00320">
    <property type="entry name" value="WD40"/>
    <property type="match status" value="5"/>
</dbReference>
<dbReference type="PROSITE" id="PS50082">
    <property type="entry name" value="WD_REPEATS_2"/>
    <property type="match status" value="2"/>
</dbReference>
<evidence type="ECO:0000313" key="19">
    <source>
        <dbReference type="Proteomes" id="UP000033140"/>
    </source>
</evidence>
<name>A0A0E9NDP6_SAICN</name>
<comment type="caution">
    <text evidence="18">The sequence shown here is derived from an EMBL/GenBank/DDBJ whole genome shotgun (WGS) entry which is preliminary data.</text>
</comment>
<dbReference type="InterPro" id="IPR036322">
    <property type="entry name" value="WD40_repeat_dom_sf"/>
</dbReference>
<dbReference type="OrthoDB" id="542917at2759"/>
<dbReference type="OMA" id="WLERPCG"/>
<dbReference type="Pfam" id="PF12931">
    <property type="entry name" value="TPR_Sec16"/>
    <property type="match status" value="1"/>
</dbReference>
<keyword evidence="6" id="KW-0813">Transport</keyword>
<dbReference type="InterPro" id="IPR040251">
    <property type="entry name" value="SEC31-like"/>
</dbReference>
<reference evidence="18 19" key="2">
    <citation type="journal article" date="2014" name="J. Gen. Appl. Microbiol.">
        <title>The early diverging ascomycetous budding yeast Saitoella complicata has three histone deacetylases belonging to the Clr6, Hos2, and Rpd3 lineages.</title>
        <authorList>
            <person name="Nishida H."/>
            <person name="Matsumoto T."/>
            <person name="Kondo S."/>
            <person name="Hamamoto M."/>
            <person name="Yoshikawa H."/>
        </authorList>
    </citation>
    <scope>NUCLEOTIDE SEQUENCE [LARGE SCALE GENOMIC DNA]</scope>
    <source>
        <strain evidence="18 19">NRRL Y-17804</strain>
    </source>
</reference>
<dbReference type="PANTHER" id="PTHR13923:SF11">
    <property type="entry name" value="SECRETORY 31, ISOFORM D"/>
    <property type="match status" value="1"/>
</dbReference>
<dbReference type="STRING" id="698492.A0A0E9NDP6"/>
<feature type="compositionally biased region" description="Pro residues" evidence="16">
    <location>
        <begin position="1071"/>
        <end position="1094"/>
    </location>
</feature>
<evidence type="ECO:0000256" key="4">
    <source>
        <dbReference type="ARBA" id="ARBA00013507"/>
    </source>
</evidence>
<dbReference type="SUPFAM" id="SSF50978">
    <property type="entry name" value="WD40 repeat-like"/>
    <property type="match status" value="1"/>
</dbReference>
<evidence type="ECO:0000256" key="7">
    <source>
        <dbReference type="ARBA" id="ARBA00022574"/>
    </source>
</evidence>
<evidence type="ECO:0000256" key="14">
    <source>
        <dbReference type="ARBA" id="ARBA00025471"/>
    </source>
</evidence>